<dbReference type="GO" id="GO:0140662">
    <property type="term" value="F:ATP-dependent protein folding chaperone"/>
    <property type="evidence" value="ECO:0007669"/>
    <property type="project" value="InterPro"/>
</dbReference>
<comment type="similarity">
    <text evidence="1 5">Belongs to the heat shock protein 70 family.</text>
</comment>
<dbReference type="Gene3D" id="2.60.34.10">
    <property type="entry name" value="Substrate Binding Domain Of DNAk, Chain A, domain 1"/>
    <property type="match status" value="1"/>
</dbReference>
<dbReference type="CDD" id="cd24029">
    <property type="entry name" value="ASKHA_NBD_HSP70_DnaK_HscA_HscC"/>
    <property type="match status" value="1"/>
</dbReference>
<organism evidence="6 7">
    <name type="scientific">Lacunisphaera limnophila</name>
    <dbReference type="NCBI Taxonomy" id="1838286"/>
    <lineage>
        <taxon>Bacteria</taxon>
        <taxon>Pseudomonadati</taxon>
        <taxon>Verrucomicrobiota</taxon>
        <taxon>Opitutia</taxon>
        <taxon>Opitutales</taxon>
        <taxon>Opitutaceae</taxon>
        <taxon>Lacunisphaera</taxon>
    </lineage>
</organism>
<dbReference type="EMBL" id="CP016094">
    <property type="protein sequence ID" value="AOS45796.1"/>
    <property type="molecule type" value="Genomic_DNA"/>
</dbReference>
<evidence type="ECO:0000313" key="7">
    <source>
        <dbReference type="Proteomes" id="UP000095228"/>
    </source>
</evidence>
<dbReference type="InterPro" id="IPR018181">
    <property type="entry name" value="Heat_shock_70_CS"/>
</dbReference>
<dbReference type="InterPro" id="IPR043129">
    <property type="entry name" value="ATPase_NBD"/>
</dbReference>
<evidence type="ECO:0000256" key="3">
    <source>
        <dbReference type="ARBA" id="ARBA00022840"/>
    </source>
</evidence>
<evidence type="ECO:0000256" key="2">
    <source>
        <dbReference type="ARBA" id="ARBA00022741"/>
    </source>
</evidence>
<sequence>MIVGIDLGTTFSLISYVNSSGTPTLIPSKRDPQRFQTPSVVHIGDRGAIVGDLAEELLQEEPALAVSRFAKLSMGQPGKVALTDHLGQAYTPEAISALVLRKLKEDAEAALSEPITGAVITVPANFNDAQRQATVNAGRLADIPVLGLVEEPLAAATFFGLNTKGGERLIFVFDIGGGTLDATILSATPEGLYAIATEGADNIGGKNFDELIMGIVADQFRGQYGTDPRNDPEGAQRLRHFATQSKIALSAPGANVISKPVILGGKSLRVTFNRAQFEAAAEPWLEACQEVCERALKSQSLAWDNIDELILTGGSSLVPCVERKVREMSALQPARIRREQPHASIAYGAALLAEQFYGAKKTAAPPLKQQVTSNELGLRVFDPKERKPVFHAMIEKNVPVPTTAKQTFYTQKAGQTSLSIELLQRKDPFTPPETLGQFTFGPIRRPESGHPVSIEMGYDGTGRVSVTAADGRTGESVAREFSKQAEADLTAMYALLQKVPVRA</sequence>
<dbReference type="SUPFAM" id="SSF53067">
    <property type="entry name" value="Actin-like ATPase domain"/>
    <property type="match status" value="2"/>
</dbReference>
<evidence type="ECO:0000256" key="1">
    <source>
        <dbReference type="ARBA" id="ARBA00007381"/>
    </source>
</evidence>
<keyword evidence="3 5" id="KW-0067">ATP-binding</keyword>
<dbReference type="FunFam" id="3.90.640.10:FF:000003">
    <property type="entry name" value="Molecular chaperone DnaK"/>
    <property type="match status" value="1"/>
</dbReference>
<dbReference type="Gene3D" id="3.30.420.40">
    <property type="match status" value="2"/>
</dbReference>
<accession>A0A1D8AY13</accession>
<dbReference type="AlphaFoldDB" id="A0A1D8AY13"/>
<protein>
    <submittedName>
        <fullName evidence="6">Chaperone protein DnaK</fullName>
    </submittedName>
</protein>
<gene>
    <name evidence="6" type="primary">dnaK_2</name>
    <name evidence="6" type="ORF">Verru16b_02884</name>
</gene>
<reference evidence="6 7" key="1">
    <citation type="submission" date="2016-06" db="EMBL/GenBank/DDBJ databases">
        <title>Three novel species with peptidoglycan cell walls form the new genus Lacunisphaera gen. nov. in the family Opitutaceae of the verrucomicrobial subdivision 4.</title>
        <authorList>
            <person name="Rast P."/>
            <person name="Gloeckner I."/>
            <person name="Jogler M."/>
            <person name="Boedeker C."/>
            <person name="Jeske O."/>
            <person name="Wiegand S."/>
            <person name="Reinhardt R."/>
            <person name="Schumann P."/>
            <person name="Rohde M."/>
            <person name="Spring S."/>
            <person name="Gloeckner F.O."/>
            <person name="Jogler C."/>
        </authorList>
    </citation>
    <scope>NUCLEOTIDE SEQUENCE [LARGE SCALE GENOMIC DNA]</scope>
    <source>
        <strain evidence="6 7">IG16b</strain>
    </source>
</reference>
<evidence type="ECO:0000256" key="5">
    <source>
        <dbReference type="RuleBase" id="RU003322"/>
    </source>
</evidence>
<dbReference type="RefSeq" id="WP_069962908.1">
    <property type="nucleotide sequence ID" value="NZ_CP016094.1"/>
</dbReference>
<evidence type="ECO:0000313" key="6">
    <source>
        <dbReference type="EMBL" id="AOS45796.1"/>
    </source>
</evidence>
<dbReference type="Pfam" id="PF00012">
    <property type="entry name" value="HSP70"/>
    <property type="match status" value="1"/>
</dbReference>
<keyword evidence="7" id="KW-1185">Reference proteome</keyword>
<dbReference type="GO" id="GO:0005524">
    <property type="term" value="F:ATP binding"/>
    <property type="evidence" value="ECO:0007669"/>
    <property type="project" value="UniProtKB-KW"/>
</dbReference>
<proteinExistence type="inferred from homology"/>
<dbReference type="InterPro" id="IPR013126">
    <property type="entry name" value="Hsp_70_fam"/>
</dbReference>
<dbReference type="Gene3D" id="3.90.640.10">
    <property type="entry name" value="Actin, Chain A, domain 4"/>
    <property type="match status" value="1"/>
</dbReference>
<name>A0A1D8AY13_9BACT</name>
<dbReference type="PATRIC" id="fig|1838286.3.peg.2898"/>
<keyword evidence="2 5" id="KW-0547">Nucleotide-binding</keyword>
<dbReference type="STRING" id="1838286.Verru16b_02884"/>
<keyword evidence="4" id="KW-0143">Chaperone</keyword>
<dbReference type="SUPFAM" id="SSF100920">
    <property type="entry name" value="Heat shock protein 70kD (HSP70), peptide-binding domain"/>
    <property type="match status" value="1"/>
</dbReference>
<dbReference type="PANTHER" id="PTHR19375">
    <property type="entry name" value="HEAT SHOCK PROTEIN 70KDA"/>
    <property type="match status" value="1"/>
</dbReference>
<dbReference type="OrthoDB" id="9766019at2"/>
<dbReference type="PROSITE" id="PS00329">
    <property type="entry name" value="HSP70_2"/>
    <property type="match status" value="1"/>
</dbReference>
<dbReference type="InterPro" id="IPR029047">
    <property type="entry name" value="HSP70_peptide-bd_sf"/>
</dbReference>
<evidence type="ECO:0000256" key="4">
    <source>
        <dbReference type="ARBA" id="ARBA00023186"/>
    </source>
</evidence>
<dbReference type="PRINTS" id="PR00301">
    <property type="entry name" value="HEATSHOCK70"/>
</dbReference>
<dbReference type="PROSITE" id="PS00297">
    <property type="entry name" value="HSP70_1"/>
    <property type="match status" value="1"/>
</dbReference>
<dbReference type="Proteomes" id="UP000095228">
    <property type="component" value="Chromosome"/>
</dbReference>
<dbReference type="KEGG" id="obg:Verru16b_02884"/>